<proteinExistence type="predicted"/>
<reference evidence="1 2" key="1">
    <citation type="submission" date="2020-08" db="EMBL/GenBank/DDBJ databases">
        <title>Cohnella phylogeny.</title>
        <authorList>
            <person name="Dunlap C."/>
        </authorList>
    </citation>
    <scope>NUCLEOTIDE SEQUENCE [LARGE SCALE GENOMIC DNA]</scope>
    <source>
        <strain evidence="1 2">DSM 103658</strain>
    </source>
</reference>
<evidence type="ECO:0000313" key="2">
    <source>
        <dbReference type="Proteomes" id="UP000574133"/>
    </source>
</evidence>
<dbReference type="EMBL" id="JACJVN010000030">
    <property type="protein sequence ID" value="MBB6677367.1"/>
    <property type="molecule type" value="Genomic_DNA"/>
</dbReference>
<sequence length="85" mass="9992">MVVRKDDLHSLIERLQEPDQKTAFDFLQYLIERSERKPLSWEEIDRQEPDDEPLTEEELRQLKSDAGYVSGEVAKCEFGLQVDLP</sequence>
<accession>A0A841TEG1</accession>
<dbReference type="AlphaFoldDB" id="A0A841TEG1"/>
<evidence type="ECO:0000313" key="1">
    <source>
        <dbReference type="EMBL" id="MBB6677367.1"/>
    </source>
</evidence>
<protein>
    <submittedName>
        <fullName evidence="1">Uncharacterized protein</fullName>
    </submittedName>
</protein>
<gene>
    <name evidence="1" type="ORF">H4Q31_08530</name>
</gene>
<comment type="caution">
    <text evidence="1">The sequence shown here is derived from an EMBL/GenBank/DDBJ whole genome shotgun (WGS) entry which is preliminary data.</text>
</comment>
<organism evidence="1 2">
    <name type="scientific">Cohnella lubricantis</name>
    <dbReference type="NCBI Taxonomy" id="2163172"/>
    <lineage>
        <taxon>Bacteria</taxon>
        <taxon>Bacillati</taxon>
        <taxon>Bacillota</taxon>
        <taxon>Bacilli</taxon>
        <taxon>Bacillales</taxon>
        <taxon>Paenibacillaceae</taxon>
        <taxon>Cohnella</taxon>
    </lineage>
</organism>
<dbReference type="RefSeq" id="WP_071977828.1">
    <property type="nucleotide sequence ID" value="NZ_CBCSEP010000039.1"/>
</dbReference>
<dbReference type="Proteomes" id="UP000574133">
    <property type="component" value="Unassembled WGS sequence"/>
</dbReference>
<name>A0A841TEG1_9BACL</name>
<keyword evidence="2" id="KW-1185">Reference proteome</keyword>